<evidence type="ECO:0000313" key="3">
    <source>
        <dbReference type="Proteomes" id="UP000796880"/>
    </source>
</evidence>
<organism evidence="2 3">
    <name type="scientific">Rhamnella rubrinervis</name>
    <dbReference type="NCBI Taxonomy" id="2594499"/>
    <lineage>
        <taxon>Eukaryota</taxon>
        <taxon>Viridiplantae</taxon>
        <taxon>Streptophyta</taxon>
        <taxon>Embryophyta</taxon>
        <taxon>Tracheophyta</taxon>
        <taxon>Spermatophyta</taxon>
        <taxon>Magnoliopsida</taxon>
        <taxon>eudicotyledons</taxon>
        <taxon>Gunneridae</taxon>
        <taxon>Pentapetalae</taxon>
        <taxon>rosids</taxon>
        <taxon>fabids</taxon>
        <taxon>Rosales</taxon>
        <taxon>Rhamnaceae</taxon>
        <taxon>rhamnoid group</taxon>
        <taxon>Rhamneae</taxon>
        <taxon>Rhamnella</taxon>
    </lineage>
</organism>
<comment type="caution">
    <text evidence="2">The sequence shown here is derived from an EMBL/GenBank/DDBJ whole genome shotgun (WGS) entry which is preliminary data.</text>
</comment>
<dbReference type="SUPFAM" id="SSF81383">
    <property type="entry name" value="F-box domain"/>
    <property type="match status" value="1"/>
</dbReference>
<dbReference type="AlphaFoldDB" id="A0A8K0HR48"/>
<protein>
    <recommendedName>
        <fullName evidence="1">F-box domain-containing protein</fullName>
    </recommendedName>
</protein>
<name>A0A8K0HR48_9ROSA</name>
<dbReference type="EMBL" id="VOIH02000001">
    <property type="protein sequence ID" value="KAF3457482.1"/>
    <property type="molecule type" value="Genomic_DNA"/>
</dbReference>
<dbReference type="PROSITE" id="PS50181">
    <property type="entry name" value="FBOX"/>
    <property type="match status" value="1"/>
</dbReference>
<dbReference type="InterPro" id="IPR036047">
    <property type="entry name" value="F-box-like_dom_sf"/>
</dbReference>
<dbReference type="Pfam" id="PF00646">
    <property type="entry name" value="F-box"/>
    <property type="match status" value="1"/>
</dbReference>
<dbReference type="Proteomes" id="UP000796880">
    <property type="component" value="Unassembled WGS sequence"/>
</dbReference>
<accession>A0A8K0HR48</accession>
<sequence>MAVNYWSDLPKEVLELVLKTLAFMDIVRFKAVCSSWNIAAQYYIASPFYIPPRYSPPLLMRKGQEDDDEHPVRALYFFSVTEILEGFQLQYCLASS</sequence>
<dbReference type="InterPro" id="IPR001810">
    <property type="entry name" value="F-box_dom"/>
</dbReference>
<proteinExistence type="predicted"/>
<evidence type="ECO:0000259" key="1">
    <source>
        <dbReference type="PROSITE" id="PS50181"/>
    </source>
</evidence>
<feature type="domain" description="F-box" evidence="1">
    <location>
        <begin position="3"/>
        <end position="37"/>
    </location>
</feature>
<reference evidence="2" key="1">
    <citation type="submission" date="2020-03" db="EMBL/GenBank/DDBJ databases">
        <title>A high-quality chromosome-level genome assembly of a woody plant with both climbing and erect habits, Rhamnella rubrinervis.</title>
        <authorList>
            <person name="Lu Z."/>
            <person name="Yang Y."/>
            <person name="Zhu X."/>
            <person name="Sun Y."/>
        </authorList>
    </citation>
    <scope>NUCLEOTIDE SEQUENCE</scope>
    <source>
        <strain evidence="2">BYM</strain>
        <tissue evidence="2">Leaf</tissue>
    </source>
</reference>
<gene>
    <name evidence="2" type="ORF">FNV43_RR02140</name>
</gene>
<keyword evidence="3" id="KW-1185">Reference proteome</keyword>
<dbReference type="OrthoDB" id="1863935at2759"/>
<dbReference type="Gene3D" id="1.20.1280.50">
    <property type="match status" value="1"/>
</dbReference>
<evidence type="ECO:0000313" key="2">
    <source>
        <dbReference type="EMBL" id="KAF3457482.1"/>
    </source>
</evidence>